<evidence type="ECO:0000313" key="6">
    <source>
        <dbReference type="Proteomes" id="UP000266385"/>
    </source>
</evidence>
<dbReference type="PANTHER" id="PTHR43421:SF1">
    <property type="entry name" value="METALLOPROTEASE PMBA"/>
    <property type="match status" value="1"/>
</dbReference>
<evidence type="ECO:0000313" key="5">
    <source>
        <dbReference type="EMBL" id="RIJ27991.1"/>
    </source>
</evidence>
<dbReference type="Pfam" id="PF19289">
    <property type="entry name" value="PmbA_TldD_3rd"/>
    <property type="match status" value="1"/>
</dbReference>
<dbReference type="EMBL" id="QWFX01000013">
    <property type="protein sequence ID" value="RIJ27991.1"/>
    <property type="molecule type" value="Genomic_DNA"/>
</dbReference>
<dbReference type="Pfam" id="PF19290">
    <property type="entry name" value="PmbA_TldD_2nd"/>
    <property type="match status" value="1"/>
</dbReference>
<dbReference type="GO" id="GO:0006508">
    <property type="term" value="P:proteolysis"/>
    <property type="evidence" value="ECO:0007669"/>
    <property type="project" value="InterPro"/>
</dbReference>
<evidence type="ECO:0000259" key="3">
    <source>
        <dbReference type="Pfam" id="PF19289"/>
    </source>
</evidence>
<dbReference type="InterPro" id="IPR002510">
    <property type="entry name" value="Metalloprtase-TldD/E_N"/>
</dbReference>
<sequence>MTRTFKTPPAEILETLIDRCLKEGATAADCSLGISEGVSVDVRDGKLENVERSESQGIALRVLFGQRQAHVSGSDLSDDAITAMAERCVAMAKAVPEDKFAGLAPEELLAKDPPVLDLEGDGEIPIDRLESDAIAAEAAALAVDGVKTVSGCGNGWSRTERWVAASNGFSSYLSGGSTGLGLAAVAERDGAMERDYDSWSVRKMAHRPSPEEIGRTAGERAVARLGPKKVKTQKGVVIYDKRVAPSLIGAFLGAISGPSVARGVSFLKDRLGEKVFAGGVNIVDDPFLEKALGCRNHDGEGLPVERKLLIEDGVLTRWLLNMSSARQLGLEPNGFASGGFGSIPGVGTSNVHIEAGEKSAEMLMKEAGKGLLVTDMFGPSINPNTGDYSVGVAGFWFEDGAVQYPVSEVTIAGDLPSMFARLVPASDLEFRGRRNAPSVMIEDMSIAGN</sequence>
<comment type="caution">
    <text evidence="5">The sequence shown here is derived from an EMBL/GenBank/DDBJ whole genome shotgun (WGS) entry which is preliminary data.</text>
</comment>
<dbReference type="InterPro" id="IPR047657">
    <property type="entry name" value="PmbA"/>
</dbReference>
<accession>A0A399RC29</accession>
<evidence type="ECO:0000259" key="2">
    <source>
        <dbReference type="Pfam" id="PF01523"/>
    </source>
</evidence>
<dbReference type="GO" id="GO:0005829">
    <property type="term" value="C:cytosol"/>
    <property type="evidence" value="ECO:0007669"/>
    <property type="project" value="TreeGrafter"/>
</dbReference>
<dbReference type="InterPro" id="IPR036059">
    <property type="entry name" value="TldD/PmbA_sf"/>
</dbReference>
<evidence type="ECO:0000256" key="1">
    <source>
        <dbReference type="ARBA" id="ARBA00005836"/>
    </source>
</evidence>
<dbReference type="GO" id="GO:0008237">
    <property type="term" value="F:metallopeptidase activity"/>
    <property type="evidence" value="ECO:0007669"/>
    <property type="project" value="InterPro"/>
</dbReference>
<dbReference type="InterPro" id="IPR045570">
    <property type="entry name" value="Metalloprtase-TldD/E_cen_dom"/>
</dbReference>
<dbReference type="Gene3D" id="3.30.2290.10">
    <property type="entry name" value="PmbA/TldD superfamily"/>
    <property type="match status" value="1"/>
</dbReference>
<dbReference type="Pfam" id="PF01523">
    <property type="entry name" value="PmbA_TldD_1st"/>
    <property type="match status" value="1"/>
</dbReference>
<dbReference type="PANTHER" id="PTHR43421">
    <property type="entry name" value="METALLOPROTEASE PMBA"/>
    <property type="match status" value="1"/>
</dbReference>
<protein>
    <submittedName>
        <fullName evidence="5">TldD/PmbA family protein</fullName>
    </submittedName>
</protein>
<dbReference type="OrthoDB" id="9803618at2"/>
<evidence type="ECO:0000259" key="4">
    <source>
        <dbReference type="Pfam" id="PF19290"/>
    </source>
</evidence>
<dbReference type="Proteomes" id="UP000266385">
    <property type="component" value="Unassembled WGS sequence"/>
</dbReference>
<dbReference type="InterPro" id="IPR045569">
    <property type="entry name" value="Metalloprtase-TldD/E_C"/>
</dbReference>
<dbReference type="SUPFAM" id="SSF111283">
    <property type="entry name" value="Putative modulator of DNA gyrase, PmbA/TldD"/>
    <property type="match status" value="1"/>
</dbReference>
<reference evidence="5 6" key="1">
    <citation type="submission" date="2018-08" db="EMBL/GenBank/DDBJ databases">
        <title>Henriciella mobilis sp. nov., isolated from seawater.</title>
        <authorList>
            <person name="Cheng H."/>
            <person name="Wu Y.-H."/>
            <person name="Xu X.-W."/>
            <person name="Guo L.-L."/>
        </authorList>
    </citation>
    <scope>NUCLEOTIDE SEQUENCE [LARGE SCALE GENOMIC DNA]</scope>
    <source>
        <strain evidence="5 6">JN25</strain>
    </source>
</reference>
<feature type="domain" description="Metalloprotease TldD/E central" evidence="4">
    <location>
        <begin position="123"/>
        <end position="225"/>
    </location>
</feature>
<proteinExistence type="inferred from homology"/>
<dbReference type="InterPro" id="IPR035068">
    <property type="entry name" value="TldD/PmbA_N"/>
</dbReference>
<gene>
    <name evidence="5" type="ORF">D1223_11245</name>
</gene>
<feature type="domain" description="Metalloprotease TldD/E C-terminal" evidence="3">
    <location>
        <begin position="233"/>
        <end position="448"/>
    </location>
</feature>
<feature type="domain" description="Metalloprotease TldD/E N-terminal" evidence="2">
    <location>
        <begin position="32"/>
        <end position="92"/>
    </location>
</feature>
<organism evidence="5 6">
    <name type="scientific">Henriciella mobilis</name>
    <dbReference type="NCBI Taxonomy" id="2305467"/>
    <lineage>
        <taxon>Bacteria</taxon>
        <taxon>Pseudomonadati</taxon>
        <taxon>Pseudomonadota</taxon>
        <taxon>Alphaproteobacteria</taxon>
        <taxon>Hyphomonadales</taxon>
        <taxon>Hyphomonadaceae</taxon>
        <taxon>Henriciella</taxon>
    </lineage>
</organism>
<dbReference type="AlphaFoldDB" id="A0A399RC29"/>
<keyword evidence="6" id="KW-1185">Reference proteome</keyword>
<dbReference type="RefSeq" id="WP_119376527.1">
    <property type="nucleotide sequence ID" value="NZ_QWFX01000013.1"/>
</dbReference>
<name>A0A399RC29_9PROT</name>
<comment type="similarity">
    <text evidence="1">Belongs to the peptidase U62 family.</text>
</comment>